<feature type="transmembrane region" description="Helical" evidence="10">
    <location>
        <begin position="36"/>
        <end position="53"/>
    </location>
</feature>
<keyword evidence="4 10" id="KW-0812">Transmembrane</keyword>
<dbReference type="GO" id="GO:0034626">
    <property type="term" value="P:fatty acid elongation, polyunsaturated fatty acid"/>
    <property type="evidence" value="ECO:0007669"/>
    <property type="project" value="TreeGrafter"/>
</dbReference>
<keyword evidence="7 10" id="KW-0443">Lipid metabolism</keyword>
<evidence type="ECO:0000256" key="6">
    <source>
        <dbReference type="ARBA" id="ARBA00022989"/>
    </source>
</evidence>
<organism evidence="11 12">
    <name type="scientific">Exocentrus adspersus</name>
    <dbReference type="NCBI Taxonomy" id="1586481"/>
    <lineage>
        <taxon>Eukaryota</taxon>
        <taxon>Metazoa</taxon>
        <taxon>Ecdysozoa</taxon>
        <taxon>Arthropoda</taxon>
        <taxon>Hexapoda</taxon>
        <taxon>Insecta</taxon>
        <taxon>Pterygota</taxon>
        <taxon>Neoptera</taxon>
        <taxon>Endopterygota</taxon>
        <taxon>Coleoptera</taxon>
        <taxon>Polyphaga</taxon>
        <taxon>Cucujiformia</taxon>
        <taxon>Chrysomeloidea</taxon>
        <taxon>Cerambycidae</taxon>
        <taxon>Lamiinae</taxon>
        <taxon>Acanthocinini</taxon>
        <taxon>Exocentrus</taxon>
    </lineage>
</organism>
<evidence type="ECO:0000256" key="4">
    <source>
        <dbReference type="ARBA" id="ARBA00022692"/>
    </source>
</evidence>
<reference evidence="11 12" key="1">
    <citation type="journal article" date="2023" name="Insect Mol. Biol.">
        <title>Genome sequencing provides insights into the evolution of gene families encoding plant cell wall-degrading enzymes in longhorned beetles.</title>
        <authorList>
            <person name="Shin N.R."/>
            <person name="Okamura Y."/>
            <person name="Kirsch R."/>
            <person name="Pauchet Y."/>
        </authorList>
    </citation>
    <scope>NUCLEOTIDE SEQUENCE [LARGE SCALE GENOMIC DNA]</scope>
    <source>
        <strain evidence="11">EAD_L_NR</strain>
    </source>
</reference>
<dbReference type="PANTHER" id="PTHR11157">
    <property type="entry name" value="FATTY ACID ACYL TRANSFERASE-RELATED"/>
    <property type="match status" value="1"/>
</dbReference>
<keyword evidence="8 10" id="KW-0472">Membrane</keyword>
<sequence>MALVLKTIYKGYNWIFEDLSDPRVQTLDLFLMSSPLKPAAVLGLYLYFIYKLGPRIMEKRQPFDLKYVLIVFNAVQVLLNAVMVFESGYEVLFLLNWDCPVVDYSSNPRPLYVLRISHLFLFIKAADLLDTVFFVLRKKYSQVTFLHVYHHFGMFMMVWIGVKFFGGGAGAYIGMINGAVHAVMYTYYLLTAYDESWKQSVAFKRTITQMQMTQFFLFIVIFGRLLFKNDCSYPKLCSYFFVPQNVFMLLLFGDFYRRTYLKRKASKELTENGKSVSH</sequence>
<evidence type="ECO:0000313" key="12">
    <source>
        <dbReference type="Proteomes" id="UP001159042"/>
    </source>
</evidence>
<dbReference type="EMBL" id="JANEYG010000024">
    <property type="protein sequence ID" value="KAJ8918561.1"/>
    <property type="molecule type" value="Genomic_DNA"/>
</dbReference>
<dbReference type="PANTHER" id="PTHR11157:SF21">
    <property type="entry name" value="ELONGATION OF VERY LONG CHAIN FATTY ACIDS PROTEIN"/>
    <property type="match status" value="1"/>
</dbReference>
<name>A0AAV8VXD2_9CUCU</name>
<keyword evidence="9 10" id="KW-0275">Fatty acid biosynthesis</keyword>
<evidence type="ECO:0000256" key="5">
    <source>
        <dbReference type="ARBA" id="ARBA00022832"/>
    </source>
</evidence>
<evidence type="ECO:0000256" key="8">
    <source>
        <dbReference type="ARBA" id="ARBA00023136"/>
    </source>
</evidence>
<dbReference type="Pfam" id="PF01151">
    <property type="entry name" value="ELO"/>
    <property type="match status" value="1"/>
</dbReference>
<gene>
    <name evidence="11" type="ORF">NQ315_013066</name>
</gene>
<dbReference type="InterPro" id="IPR030457">
    <property type="entry name" value="ELO_CS"/>
</dbReference>
<dbReference type="GO" id="GO:0030148">
    <property type="term" value="P:sphingolipid biosynthetic process"/>
    <property type="evidence" value="ECO:0007669"/>
    <property type="project" value="TreeGrafter"/>
</dbReference>
<proteinExistence type="inferred from homology"/>
<dbReference type="GO" id="GO:0042761">
    <property type="term" value="P:very long-chain fatty acid biosynthetic process"/>
    <property type="evidence" value="ECO:0007669"/>
    <property type="project" value="TreeGrafter"/>
</dbReference>
<dbReference type="Proteomes" id="UP001159042">
    <property type="component" value="Unassembled WGS sequence"/>
</dbReference>
<comment type="caution">
    <text evidence="11">The sequence shown here is derived from an EMBL/GenBank/DDBJ whole genome shotgun (WGS) entry which is preliminary data.</text>
</comment>
<evidence type="ECO:0000256" key="3">
    <source>
        <dbReference type="ARBA" id="ARBA00022679"/>
    </source>
</evidence>
<evidence type="ECO:0000256" key="1">
    <source>
        <dbReference type="ARBA" id="ARBA00004141"/>
    </source>
</evidence>
<dbReference type="GO" id="GO:0005789">
    <property type="term" value="C:endoplasmic reticulum membrane"/>
    <property type="evidence" value="ECO:0007669"/>
    <property type="project" value="TreeGrafter"/>
</dbReference>
<keyword evidence="3 10" id="KW-0808">Transferase</keyword>
<feature type="transmembrane region" description="Helical" evidence="10">
    <location>
        <begin position="171"/>
        <end position="190"/>
    </location>
</feature>
<evidence type="ECO:0000256" key="10">
    <source>
        <dbReference type="RuleBase" id="RU361115"/>
    </source>
</evidence>
<dbReference type="EC" id="2.3.1.199" evidence="10"/>
<dbReference type="GO" id="GO:0009922">
    <property type="term" value="F:fatty acid elongase activity"/>
    <property type="evidence" value="ECO:0007669"/>
    <property type="project" value="UniProtKB-EC"/>
</dbReference>
<comment type="subcellular location">
    <subcellularLocation>
        <location evidence="1">Membrane</location>
        <topology evidence="1">Multi-pass membrane protein</topology>
    </subcellularLocation>
</comment>
<dbReference type="AlphaFoldDB" id="A0AAV8VXD2"/>
<feature type="transmembrane region" description="Helical" evidence="10">
    <location>
        <begin position="239"/>
        <end position="256"/>
    </location>
</feature>
<accession>A0AAV8VXD2</accession>
<comment type="similarity">
    <text evidence="10">Belongs to the ELO family.</text>
</comment>
<dbReference type="PROSITE" id="PS01188">
    <property type="entry name" value="ELO"/>
    <property type="match status" value="1"/>
</dbReference>
<feature type="transmembrane region" description="Helical" evidence="10">
    <location>
        <begin position="112"/>
        <end position="136"/>
    </location>
</feature>
<keyword evidence="12" id="KW-1185">Reference proteome</keyword>
<comment type="catalytic activity">
    <reaction evidence="10">
        <text>a very-long-chain acyl-CoA + malonyl-CoA + H(+) = a very-long-chain 3-oxoacyl-CoA + CO2 + CoA</text>
        <dbReference type="Rhea" id="RHEA:32727"/>
        <dbReference type="ChEBI" id="CHEBI:15378"/>
        <dbReference type="ChEBI" id="CHEBI:16526"/>
        <dbReference type="ChEBI" id="CHEBI:57287"/>
        <dbReference type="ChEBI" id="CHEBI:57384"/>
        <dbReference type="ChEBI" id="CHEBI:90725"/>
        <dbReference type="ChEBI" id="CHEBI:90736"/>
        <dbReference type="EC" id="2.3.1.199"/>
    </reaction>
</comment>
<feature type="transmembrane region" description="Helical" evidence="10">
    <location>
        <begin position="65"/>
        <end position="85"/>
    </location>
</feature>
<dbReference type="GO" id="GO:0019367">
    <property type="term" value="P:fatty acid elongation, saturated fatty acid"/>
    <property type="evidence" value="ECO:0007669"/>
    <property type="project" value="TreeGrafter"/>
</dbReference>
<evidence type="ECO:0000256" key="7">
    <source>
        <dbReference type="ARBA" id="ARBA00023098"/>
    </source>
</evidence>
<protein>
    <recommendedName>
        <fullName evidence="10">Elongation of very long chain fatty acids protein</fullName>
        <ecNumber evidence="10">2.3.1.199</ecNumber>
    </recommendedName>
    <alternativeName>
        <fullName evidence="10">Very-long-chain 3-oxoacyl-CoA synthase</fullName>
    </alternativeName>
</protein>
<evidence type="ECO:0000313" key="11">
    <source>
        <dbReference type="EMBL" id="KAJ8918561.1"/>
    </source>
</evidence>
<keyword evidence="2 10" id="KW-0444">Lipid biosynthesis</keyword>
<keyword evidence="5 10" id="KW-0276">Fatty acid metabolism</keyword>
<dbReference type="InterPro" id="IPR002076">
    <property type="entry name" value="ELO_fam"/>
</dbReference>
<evidence type="ECO:0000256" key="9">
    <source>
        <dbReference type="ARBA" id="ARBA00023160"/>
    </source>
</evidence>
<feature type="transmembrane region" description="Helical" evidence="10">
    <location>
        <begin position="210"/>
        <end position="227"/>
    </location>
</feature>
<evidence type="ECO:0000256" key="2">
    <source>
        <dbReference type="ARBA" id="ARBA00022516"/>
    </source>
</evidence>
<keyword evidence="6 10" id="KW-1133">Transmembrane helix</keyword>
<feature type="transmembrane region" description="Helical" evidence="10">
    <location>
        <begin position="148"/>
        <end position="165"/>
    </location>
</feature>
<dbReference type="GO" id="GO:0034625">
    <property type="term" value="P:fatty acid elongation, monounsaturated fatty acid"/>
    <property type="evidence" value="ECO:0007669"/>
    <property type="project" value="TreeGrafter"/>
</dbReference>